<evidence type="ECO:0000256" key="2">
    <source>
        <dbReference type="SAM" id="MobiDB-lite"/>
    </source>
</evidence>
<reference evidence="3 4" key="1">
    <citation type="submission" date="2018-04" db="EMBL/GenBank/DDBJ databases">
        <title>Genomic Encyclopedia of Archaeal and Bacterial Type Strains, Phase II (KMG-II): from individual species to whole genera.</title>
        <authorList>
            <person name="Goeker M."/>
        </authorList>
    </citation>
    <scope>NUCLEOTIDE SEQUENCE [LARGE SCALE GENOMIC DNA]</scope>
    <source>
        <strain evidence="3 4">DSM 22902</strain>
    </source>
</reference>
<evidence type="ECO:0000313" key="3">
    <source>
        <dbReference type="EMBL" id="PTX03047.1"/>
    </source>
</evidence>
<dbReference type="Proteomes" id="UP000243985">
    <property type="component" value="Unassembled WGS sequence"/>
</dbReference>
<keyword evidence="1" id="KW-0175">Coiled coil</keyword>
<dbReference type="AlphaFoldDB" id="A0A2T5XSD2"/>
<sequence length="108" mass="12692">MKHWINFLDKRTNEAQRLGKRVNALDFEILEARQNLEMYEAQRVTVEAQIYSIIEPLYNTSEERIEAVIQAKEKAQKYNSEPKINHMPTPKKEKRNSSNDNSINEAQS</sequence>
<evidence type="ECO:0000256" key="1">
    <source>
        <dbReference type="SAM" id="Coils"/>
    </source>
</evidence>
<evidence type="ECO:0000313" key="4">
    <source>
        <dbReference type="Proteomes" id="UP000243985"/>
    </source>
</evidence>
<dbReference type="RefSeq" id="WP_107782695.1">
    <property type="nucleotide sequence ID" value="NZ_QBKG01000016.1"/>
</dbReference>
<feature type="region of interest" description="Disordered" evidence="2">
    <location>
        <begin position="74"/>
        <end position="108"/>
    </location>
</feature>
<proteinExistence type="predicted"/>
<comment type="caution">
    <text evidence="3">The sequence shown here is derived from an EMBL/GenBank/DDBJ whole genome shotgun (WGS) entry which is preliminary data.</text>
</comment>
<name>A0A2T5XSD2_9FLAO</name>
<protein>
    <submittedName>
        <fullName evidence="3">Uncharacterized protein</fullName>
    </submittedName>
</protein>
<dbReference type="EMBL" id="QBKG01000016">
    <property type="protein sequence ID" value="PTX03047.1"/>
    <property type="molecule type" value="Genomic_DNA"/>
</dbReference>
<feature type="compositionally biased region" description="Polar residues" evidence="2">
    <location>
        <begin position="98"/>
        <end position="108"/>
    </location>
</feature>
<dbReference type="GeneID" id="84581375"/>
<gene>
    <name evidence="3" type="ORF">C8P65_1161</name>
</gene>
<organism evidence="3 4">
    <name type="scientific">Capnocytophaga leadbetteri</name>
    <dbReference type="NCBI Taxonomy" id="327575"/>
    <lineage>
        <taxon>Bacteria</taxon>
        <taxon>Pseudomonadati</taxon>
        <taxon>Bacteroidota</taxon>
        <taxon>Flavobacteriia</taxon>
        <taxon>Flavobacteriales</taxon>
        <taxon>Flavobacteriaceae</taxon>
        <taxon>Capnocytophaga</taxon>
    </lineage>
</organism>
<accession>A0A2T5XSD2</accession>
<feature type="coiled-coil region" evidence="1">
    <location>
        <begin position="22"/>
        <end position="49"/>
    </location>
</feature>